<dbReference type="InterPro" id="IPR001806">
    <property type="entry name" value="Small_GTPase"/>
</dbReference>
<evidence type="ECO:0000256" key="1">
    <source>
        <dbReference type="ARBA" id="ARBA00022741"/>
    </source>
</evidence>
<dbReference type="InterPro" id="IPR005225">
    <property type="entry name" value="Small_GTP-bd"/>
</dbReference>
<dbReference type="SUPFAM" id="SSF52540">
    <property type="entry name" value="P-loop containing nucleoside triphosphate hydrolases"/>
    <property type="match status" value="1"/>
</dbReference>
<dbReference type="SMART" id="SM00175">
    <property type="entry name" value="RAB"/>
    <property type="match status" value="1"/>
</dbReference>
<dbReference type="PROSITE" id="PS51419">
    <property type="entry name" value="RAB"/>
    <property type="match status" value="1"/>
</dbReference>
<reference evidence="3 4" key="2">
    <citation type="journal article" date="2024" name="Int. J. Syst. Evol. Microbiol.">
        <title>Promethearchaeum syntrophicum gen. nov., sp. nov., an anaerobic, obligately syntrophic archaeon, the first isolate of the lineage 'Asgard' archaea, and proposal of the new archaeal phylum Promethearchaeota phyl. nov. and kingdom Promethearchaeati regn. nov.</title>
        <authorList>
            <person name="Imachi H."/>
            <person name="Nobu M.K."/>
            <person name="Kato S."/>
            <person name="Takaki Y."/>
            <person name="Miyazaki M."/>
            <person name="Miyata M."/>
            <person name="Ogawara M."/>
            <person name="Saito Y."/>
            <person name="Sakai S."/>
            <person name="Tahara Y.O."/>
            <person name="Takano Y."/>
            <person name="Tasumi E."/>
            <person name="Uematsu K."/>
            <person name="Yoshimura T."/>
            <person name="Itoh T."/>
            <person name="Ohkuma M."/>
            <person name="Takai K."/>
        </authorList>
    </citation>
    <scope>NUCLEOTIDE SEQUENCE [LARGE SCALE GENOMIC DNA]</scope>
    <source>
        <strain evidence="3 4">MK-D1</strain>
    </source>
</reference>
<dbReference type="InterPro" id="IPR027417">
    <property type="entry name" value="P-loop_NTPase"/>
</dbReference>
<protein>
    <submittedName>
        <fullName evidence="3">Rab family GTPase</fullName>
    </submittedName>
</protein>
<dbReference type="EMBL" id="CP042905">
    <property type="protein sequence ID" value="QEE17236.1"/>
    <property type="molecule type" value="Genomic_DNA"/>
</dbReference>
<dbReference type="SMART" id="SM00173">
    <property type="entry name" value="RAS"/>
    <property type="match status" value="1"/>
</dbReference>
<dbReference type="GO" id="GO:0003924">
    <property type="term" value="F:GTPase activity"/>
    <property type="evidence" value="ECO:0007669"/>
    <property type="project" value="InterPro"/>
</dbReference>
<dbReference type="CDD" id="cd00154">
    <property type="entry name" value="Rab"/>
    <property type="match status" value="1"/>
</dbReference>
<dbReference type="PROSITE" id="PS51421">
    <property type="entry name" value="RAS"/>
    <property type="match status" value="1"/>
</dbReference>
<dbReference type="OrthoDB" id="56314at2157"/>
<keyword evidence="1" id="KW-0547">Nucleotide-binding</keyword>
<dbReference type="SMART" id="SM00174">
    <property type="entry name" value="RHO"/>
    <property type="match status" value="1"/>
</dbReference>
<dbReference type="GeneID" id="41331040"/>
<dbReference type="InterPro" id="IPR050227">
    <property type="entry name" value="Rab"/>
</dbReference>
<dbReference type="RefSeq" id="WP_147664140.1">
    <property type="nucleotide sequence ID" value="NZ_CP042905.2"/>
</dbReference>
<accession>A0A5B9DET4</accession>
<sequence length="183" mass="21354">MNDTQIDFIFKITVIGDSGVGKTSLIKQYTQSSFENDYISTIGAQFSIYNEEIDGGKFKLFLWDIAGEKDFKFLRAQFYTKSKAAIIVYSLEENDHGRKSFKHIIEWYKDIKEYCGEIPVIIFANKVDLIDERNFDDTEVQKLVKENNFLGIYYTSAKTGKKVTEAFQYIIKFLYNQAKNKIY</sequence>
<dbReference type="SMART" id="SM00176">
    <property type="entry name" value="RAN"/>
    <property type="match status" value="1"/>
</dbReference>
<dbReference type="AlphaFoldDB" id="A0A5B9DET4"/>
<keyword evidence="4" id="KW-1185">Reference proteome</keyword>
<dbReference type="FunFam" id="3.40.50.300:FF:001329">
    <property type="entry name" value="Small GTP-binding protein, putative"/>
    <property type="match status" value="1"/>
</dbReference>
<evidence type="ECO:0000256" key="2">
    <source>
        <dbReference type="ARBA" id="ARBA00023134"/>
    </source>
</evidence>
<dbReference type="Pfam" id="PF00071">
    <property type="entry name" value="Ras"/>
    <property type="match status" value="1"/>
</dbReference>
<reference evidence="3 4" key="1">
    <citation type="journal article" date="2020" name="Nature">
        <title>Isolation of an archaeon at the prokaryote-eukaryote interface.</title>
        <authorList>
            <person name="Imachi H."/>
            <person name="Nobu M.K."/>
            <person name="Nakahara N."/>
            <person name="Morono Y."/>
            <person name="Ogawara M."/>
            <person name="Takaki Y."/>
            <person name="Takano Y."/>
            <person name="Uematsu K."/>
            <person name="Ikuta T."/>
            <person name="Ito M."/>
            <person name="Matsui Y."/>
            <person name="Miyazaki M."/>
            <person name="Murata K."/>
            <person name="Saito Y."/>
            <person name="Sakai S."/>
            <person name="Song C."/>
            <person name="Tasumi E."/>
            <person name="Yamanaka Y."/>
            <person name="Yamaguchi T."/>
            <person name="Kamagata Y."/>
            <person name="Tamaki H."/>
            <person name="Takai K."/>
        </authorList>
    </citation>
    <scope>NUCLEOTIDE SEQUENCE [LARGE SCALE GENOMIC DNA]</scope>
    <source>
        <strain evidence="3 4">MK-D1</strain>
    </source>
</reference>
<dbReference type="PRINTS" id="PR00449">
    <property type="entry name" value="RASTRNSFRMNG"/>
</dbReference>
<keyword evidence="2" id="KW-0342">GTP-binding</keyword>
<dbReference type="Proteomes" id="UP000321408">
    <property type="component" value="Chromosome"/>
</dbReference>
<dbReference type="Gene3D" id="3.40.50.300">
    <property type="entry name" value="P-loop containing nucleotide triphosphate hydrolases"/>
    <property type="match status" value="1"/>
</dbReference>
<name>A0A5B9DET4_9ARCH</name>
<dbReference type="KEGG" id="psyt:DSAG12_03068"/>
<organism evidence="3 4">
    <name type="scientific">Promethearchaeum syntrophicum</name>
    <dbReference type="NCBI Taxonomy" id="2594042"/>
    <lineage>
        <taxon>Archaea</taxon>
        <taxon>Promethearchaeati</taxon>
        <taxon>Promethearchaeota</taxon>
        <taxon>Promethearchaeia</taxon>
        <taxon>Promethearchaeales</taxon>
        <taxon>Promethearchaeaceae</taxon>
        <taxon>Promethearchaeum</taxon>
    </lineage>
</organism>
<dbReference type="NCBIfam" id="TIGR00231">
    <property type="entry name" value="small_GTP"/>
    <property type="match status" value="1"/>
</dbReference>
<proteinExistence type="predicted"/>
<gene>
    <name evidence="3" type="ORF">DSAG12_03068</name>
</gene>
<evidence type="ECO:0000313" key="3">
    <source>
        <dbReference type="EMBL" id="QEE17236.1"/>
    </source>
</evidence>
<evidence type="ECO:0000313" key="4">
    <source>
        <dbReference type="Proteomes" id="UP000321408"/>
    </source>
</evidence>
<dbReference type="PANTHER" id="PTHR47977">
    <property type="entry name" value="RAS-RELATED PROTEIN RAB"/>
    <property type="match status" value="1"/>
</dbReference>
<dbReference type="GO" id="GO:0005525">
    <property type="term" value="F:GTP binding"/>
    <property type="evidence" value="ECO:0007669"/>
    <property type="project" value="UniProtKB-KW"/>
</dbReference>